<evidence type="ECO:0000313" key="3">
    <source>
        <dbReference type="EMBL" id="GAA4947932.1"/>
    </source>
</evidence>
<evidence type="ECO:0000313" key="4">
    <source>
        <dbReference type="Proteomes" id="UP001499993"/>
    </source>
</evidence>
<feature type="region of interest" description="Disordered" evidence="1">
    <location>
        <begin position="51"/>
        <end position="70"/>
    </location>
</feature>
<dbReference type="Proteomes" id="UP001499993">
    <property type="component" value="Unassembled WGS sequence"/>
</dbReference>
<dbReference type="SUPFAM" id="SSF53335">
    <property type="entry name" value="S-adenosyl-L-methionine-dependent methyltransferases"/>
    <property type="match status" value="1"/>
</dbReference>
<dbReference type="InterPro" id="IPR050320">
    <property type="entry name" value="N5-glutamine_MTase"/>
</dbReference>
<dbReference type="InterPro" id="IPR007848">
    <property type="entry name" value="Small_mtfrase_dom"/>
</dbReference>
<comment type="caution">
    <text evidence="3">The sequence shown here is derived from an EMBL/GenBank/DDBJ whole genome shotgun (WGS) entry which is preliminary data.</text>
</comment>
<feature type="domain" description="Methyltransferase small" evidence="2">
    <location>
        <begin position="76"/>
        <end position="154"/>
    </location>
</feature>
<proteinExistence type="predicted"/>
<dbReference type="PANTHER" id="PTHR18895:SF74">
    <property type="entry name" value="MTRF1L RELEASE FACTOR GLUTAMINE METHYLTRANSFERASE"/>
    <property type="match status" value="1"/>
</dbReference>
<name>A0ABP9GM64_9ACTN</name>
<evidence type="ECO:0000256" key="1">
    <source>
        <dbReference type="SAM" id="MobiDB-lite"/>
    </source>
</evidence>
<protein>
    <recommendedName>
        <fullName evidence="2">Methyltransferase small domain-containing protein</fullName>
    </recommendedName>
</protein>
<dbReference type="Gene3D" id="3.40.50.150">
    <property type="entry name" value="Vaccinia Virus protein VP39"/>
    <property type="match status" value="1"/>
</dbReference>
<keyword evidence="4" id="KW-1185">Reference proteome</keyword>
<sequence>MRPAQRIGWVQHVNGWTDFCGVHIEVDPGVFVPRRRTEFLVQQAAALVRDGGRPSAGAGGEADPEEGREAGSGAEAVVLDLCCGAGAVGAAVAAAGPVELHAADIDAAAVACARRNIAPLGGRAYTGDLFTPLPPALRGRVDLIVTNAPYVTSDESVRLPLDVRLYEPRAAFDGGADGLELHRRLIPEAAAWLAPGGSLLAELHPAQTSQAARLLSAAGLTPRVSTSPSLDATVITGTKRSE</sequence>
<reference evidence="4" key="1">
    <citation type="journal article" date="2019" name="Int. J. Syst. Evol. Microbiol.">
        <title>The Global Catalogue of Microorganisms (GCM) 10K type strain sequencing project: providing services to taxonomists for standard genome sequencing and annotation.</title>
        <authorList>
            <consortium name="The Broad Institute Genomics Platform"/>
            <consortium name="The Broad Institute Genome Sequencing Center for Infectious Disease"/>
            <person name="Wu L."/>
            <person name="Ma J."/>
        </authorList>
    </citation>
    <scope>NUCLEOTIDE SEQUENCE [LARGE SCALE GENOMIC DNA]</scope>
    <source>
        <strain evidence="4">JCM 18123</strain>
    </source>
</reference>
<dbReference type="EMBL" id="BAABIK010000019">
    <property type="protein sequence ID" value="GAA4947932.1"/>
    <property type="molecule type" value="Genomic_DNA"/>
</dbReference>
<organism evidence="3 4">
    <name type="scientific">Streptomonospora halophila</name>
    <dbReference type="NCBI Taxonomy" id="427369"/>
    <lineage>
        <taxon>Bacteria</taxon>
        <taxon>Bacillati</taxon>
        <taxon>Actinomycetota</taxon>
        <taxon>Actinomycetes</taxon>
        <taxon>Streptosporangiales</taxon>
        <taxon>Nocardiopsidaceae</taxon>
        <taxon>Streptomonospora</taxon>
    </lineage>
</organism>
<dbReference type="RefSeq" id="WP_345557466.1">
    <property type="nucleotide sequence ID" value="NZ_BAABIK010000019.1"/>
</dbReference>
<evidence type="ECO:0000259" key="2">
    <source>
        <dbReference type="Pfam" id="PF05175"/>
    </source>
</evidence>
<dbReference type="Pfam" id="PF05175">
    <property type="entry name" value="MTS"/>
    <property type="match status" value="1"/>
</dbReference>
<dbReference type="InterPro" id="IPR029063">
    <property type="entry name" value="SAM-dependent_MTases_sf"/>
</dbReference>
<dbReference type="PANTHER" id="PTHR18895">
    <property type="entry name" value="HEMK METHYLTRANSFERASE"/>
    <property type="match status" value="1"/>
</dbReference>
<gene>
    <name evidence="3" type="ORF">GCM10023224_34720</name>
</gene>
<accession>A0ABP9GM64</accession>